<dbReference type="CDD" id="cd01670">
    <property type="entry name" value="Death"/>
    <property type="match status" value="1"/>
</dbReference>
<feature type="compositionally biased region" description="Acidic residues" evidence="1">
    <location>
        <begin position="49"/>
        <end position="67"/>
    </location>
</feature>
<gene>
    <name evidence="4" type="primary">LOC111353033</name>
</gene>
<dbReference type="CTD" id="44339"/>
<keyword evidence="3" id="KW-1185">Reference proteome</keyword>
<dbReference type="InterPro" id="IPR011029">
    <property type="entry name" value="DEATH-like_dom_sf"/>
</dbReference>
<dbReference type="AlphaFoldDB" id="A0A9J7ISF8"/>
<dbReference type="SUPFAM" id="SSF47986">
    <property type="entry name" value="DEATH domain"/>
    <property type="match status" value="1"/>
</dbReference>
<dbReference type="KEGG" id="sliu:111353033"/>
<dbReference type="PROSITE" id="PS50017">
    <property type="entry name" value="DEATH_DOMAIN"/>
    <property type="match status" value="1"/>
</dbReference>
<feature type="compositionally biased region" description="Basic residues" evidence="1">
    <location>
        <begin position="72"/>
        <end position="86"/>
    </location>
</feature>
<reference evidence="4" key="1">
    <citation type="submission" date="2025-08" db="UniProtKB">
        <authorList>
            <consortium name="RefSeq"/>
        </authorList>
    </citation>
    <scope>IDENTIFICATION</scope>
    <source>
        <strain evidence="4">Ishihara</strain>
        <tissue evidence="4">Whole body</tissue>
    </source>
</reference>
<dbReference type="InterPro" id="IPR000488">
    <property type="entry name" value="Death_dom"/>
</dbReference>
<sequence>MSPINLKVSKLLEMFKGLKSDAVPRAPRPSAETVPPPSQPDENNLNGDHEEEQEEEIIIESISDDDNEIKKEKKSNKKKKTSKSKKPLTDDEEEYSKSYEEKRGSASSVNVQTSGTVCYNIVNSRGVRLGNDYYFGPVTTMGTKTDKGKEYEEEPIKKDNYIRMLMEATIRPNHDYVDYISKNLGKTWKSFFRTLGYTEGRIDTAELDAVNRGYSISEARYKLLLEWVNNDDDATLGQLATLLWREGERSIVKDLSNIYKKSKKK</sequence>
<protein>
    <submittedName>
        <fullName evidence="4">Uncharacterized protein LOC111353033</fullName>
    </submittedName>
</protein>
<dbReference type="GO" id="GO:0007165">
    <property type="term" value="P:signal transduction"/>
    <property type="evidence" value="ECO:0007669"/>
    <property type="project" value="InterPro"/>
</dbReference>
<feature type="region of interest" description="Disordered" evidence="1">
    <location>
        <begin position="19"/>
        <end position="109"/>
    </location>
</feature>
<feature type="domain" description="Death" evidence="2">
    <location>
        <begin position="180"/>
        <end position="259"/>
    </location>
</feature>
<dbReference type="Gene3D" id="1.10.533.10">
    <property type="entry name" value="Death Domain, Fas"/>
    <property type="match status" value="1"/>
</dbReference>
<proteinExistence type="predicted"/>
<evidence type="ECO:0000313" key="3">
    <source>
        <dbReference type="Proteomes" id="UP000301870"/>
    </source>
</evidence>
<evidence type="ECO:0000256" key="1">
    <source>
        <dbReference type="SAM" id="MobiDB-lite"/>
    </source>
</evidence>
<feature type="compositionally biased region" description="Basic and acidic residues" evidence="1">
    <location>
        <begin position="95"/>
        <end position="104"/>
    </location>
</feature>
<dbReference type="Proteomes" id="UP000301870">
    <property type="component" value="Chromosome 16"/>
</dbReference>
<evidence type="ECO:0000313" key="4">
    <source>
        <dbReference type="RefSeq" id="XP_022821600.1"/>
    </source>
</evidence>
<dbReference type="OrthoDB" id="535509at2759"/>
<name>A0A9J7ISF8_SPOLT</name>
<organism evidence="3 4">
    <name type="scientific">Spodoptera litura</name>
    <name type="common">Asian cotton leafworm</name>
    <dbReference type="NCBI Taxonomy" id="69820"/>
    <lineage>
        <taxon>Eukaryota</taxon>
        <taxon>Metazoa</taxon>
        <taxon>Ecdysozoa</taxon>
        <taxon>Arthropoda</taxon>
        <taxon>Hexapoda</taxon>
        <taxon>Insecta</taxon>
        <taxon>Pterygota</taxon>
        <taxon>Neoptera</taxon>
        <taxon>Endopterygota</taxon>
        <taxon>Lepidoptera</taxon>
        <taxon>Glossata</taxon>
        <taxon>Ditrysia</taxon>
        <taxon>Noctuoidea</taxon>
        <taxon>Noctuidae</taxon>
        <taxon>Amphipyrinae</taxon>
        <taxon>Spodoptera</taxon>
    </lineage>
</organism>
<dbReference type="GeneID" id="111353033"/>
<evidence type="ECO:0000259" key="2">
    <source>
        <dbReference type="PROSITE" id="PS50017"/>
    </source>
</evidence>
<accession>A0A9J7ISF8</accession>
<dbReference type="Pfam" id="PF00531">
    <property type="entry name" value="Death"/>
    <property type="match status" value="1"/>
</dbReference>
<dbReference type="RefSeq" id="XP_022821600.1">
    <property type="nucleotide sequence ID" value="XM_022965832.1"/>
</dbReference>